<dbReference type="Gene3D" id="3.20.20.70">
    <property type="entry name" value="Aldolase class I"/>
    <property type="match status" value="1"/>
</dbReference>
<dbReference type="GO" id="GO:0006537">
    <property type="term" value="P:glutamate biosynthetic process"/>
    <property type="evidence" value="ECO:0007669"/>
    <property type="project" value="InterPro"/>
</dbReference>
<accession>W1XIH8</accession>
<comment type="caution">
    <text evidence="3">The sequence shown here is derived from an EMBL/GenBank/DDBJ whole genome shotgun (WGS) entry which is preliminary data.</text>
</comment>
<dbReference type="Pfam" id="PF01645">
    <property type="entry name" value="Glu_synthase"/>
    <property type="match status" value="1"/>
</dbReference>
<evidence type="ECO:0000313" key="3">
    <source>
        <dbReference type="EMBL" id="ETJ29916.1"/>
    </source>
</evidence>
<dbReference type="InterPro" id="IPR002932">
    <property type="entry name" value="Glu_synthdom"/>
</dbReference>
<feature type="non-terminal residue" evidence="3">
    <location>
        <position position="87"/>
    </location>
</feature>
<dbReference type="SUPFAM" id="SSF51395">
    <property type="entry name" value="FMN-linked oxidoreductases"/>
    <property type="match status" value="1"/>
</dbReference>
<dbReference type="InterPro" id="IPR013785">
    <property type="entry name" value="Aldolase_TIM"/>
</dbReference>
<sequence>VKDGEEHLFNPKTIDLLQESLINGDYAKYKEYSKAIRNDYHVTLRSLMELNYPVGGGIPIEEVEPEESIVKRFKAGAMSYGAISKEA</sequence>
<protein>
    <submittedName>
        <fullName evidence="3">Glutamate synthase, large subunit</fullName>
    </submittedName>
</protein>
<name>W1XIH8_9ZZZZ</name>
<reference evidence="3" key="1">
    <citation type="submission" date="2013-12" db="EMBL/GenBank/DDBJ databases">
        <title>A Varibaculum cambriense genome reconstructed from a premature infant gut community with otherwise low bacterial novelty that shifts toward anaerobic metabolism during the third week of life.</title>
        <authorList>
            <person name="Brown C.T."/>
            <person name="Sharon I."/>
            <person name="Thomas B.C."/>
            <person name="Castelle C.J."/>
            <person name="Morowitz M.J."/>
            <person name="Banfield J.F."/>
        </authorList>
    </citation>
    <scope>NUCLEOTIDE SEQUENCE</scope>
</reference>
<organism evidence="3">
    <name type="scientific">human gut metagenome</name>
    <dbReference type="NCBI Taxonomy" id="408170"/>
    <lineage>
        <taxon>unclassified sequences</taxon>
        <taxon>metagenomes</taxon>
        <taxon>organismal metagenomes</taxon>
    </lineage>
</organism>
<evidence type="ECO:0000259" key="2">
    <source>
        <dbReference type="Pfam" id="PF01645"/>
    </source>
</evidence>
<comment type="similarity">
    <text evidence="1">Belongs to the glutamate synthase family.</text>
</comment>
<gene>
    <name evidence="3" type="ORF">Q604_UNBC15559G0001</name>
</gene>
<proteinExistence type="inferred from homology"/>
<dbReference type="AlphaFoldDB" id="W1XIH8"/>
<feature type="domain" description="Glutamate synthase" evidence="2">
    <location>
        <begin position="8"/>
        <end position="87"/>
    </location>
</feature>
<feature type="non-terminal residue" evidence="3">
    <location>
        <position position="1"/>
    </location>
</feature>
<dbReference type="EMBL" id="AZMM01015559">
    <property type="protein sequence ID" value="ETJ29916.1"/>
    <property type="molecule type" value="Genomic_DNA"/>
</dbReference>
<dbReference type="GO" id="GO:0015930">
    <property type="term" value="F:glutamate synthase activity"/>
    <property type="evidence" value="ECO:0007669"/>
    <property type="project" value="InterPro"/>
</dbReference>
<evidence type="ECO:0000256" key="1">
    <source>
        <dbReference type="ARBA" id="ARBA00009716"/>
    </source>
</evidence>